<keyword evidence="3" id="KW-0808">Transferase</keyword>
<evidence type="ECO:0000313" key="6">
    <source>
        <dbReference type="Proteomes" id="UP000747542"/>
    </source>
</evidence>
<dbReference type="PANTHER" id="PTHR48043">
    <property type="entry name" value="EG:EG0003.4 PROTEIN-RELATED"/>
    <property type="match status" value="1"/>
</dbReference>
<dbReference type="PANTHER" id="PTHR48043:SF159">
    <property type="entry name" value="EG:EG0003.4 PROTEIN-RELATED"/>
    <property type="match status" value="1"/>
</dbReference>
<feature type="transmembrane region" description="Helical" evidence="4">
    <location>
        <begin position="412"/>
        <end position="435"/>
    </location>
</feature>
<dbReference type="GO" id="GO:0008194">
    <property type="term" value="F:UDP-glycosyltransferase activity"/>
    <property type="evidence" value="ECO:0007669"/>
    <property type="project" value="InterPro"/>
</dbReference>
<dbReference type="Proteomes" id="UP000747542">
    <property type="component" value="Unassembled WGS sequence"/>
</dbReference>
<gene>
    <name evidence="5" type="primary">Ugt2B14-L2</name>
    <name evidence="5" type="ORF">Hamer_G014223</name>
</gene>
<keyword evidence="4" id="KW-0812">Transmembrane</keyword>
<organism evidence="5 6">
    <name type="scientific">Homarus americanus</name>
    <name type="common">American lobster</name>
    <dbReference type="NCBI Taxonomy" id="6706"/>
    <lineage>
        <taxon>Eukaryota</taxon>
        <taxon>Metazoa</taxon>
        <taxon>Ecdysozoa</taxon>
        <taxon>Arthropoda</taxon>
        <taxon>Crustacea</taxon>
        <taxon>Multicrustacea</taxon>
        <taxon>Malacostraca</taxon>
        <taxon>Eumalacostraca</taxon>
        <taxon>Eucarida</taxon>
        <taxon>Decapoda</taxon>
        <taxon>Pleocyemata</taxon>
        <taxon>Astacidea</taxon>
        <taxon>Nephropoidea</taxon>
        <taxon>Nephropidae</taxon>
        <taxon>Homarus</taxon>
    </lineage>
</organism>
<proteinExistence type="inferred from homology"/>
<dbReference type="SUPFAM" id="SSF53756">
    <property type="entry name" value="UDP-Glycosyltransferase/glycogen phosphorylase"/>
    <property type="match status" value="1"/>
</dbReference>
<dbReference type="Gene3D" id="3.40.50.2000">
    <property type="entry name" value="Glycogen Phosphorylase B"/>
    <property type="match status" value="1"/>
</dbReference>
<evidence type="ECO:0000256" key="3">
    <source>
        <dbReference type="ARBA" id="ARBA00022679"/>
    </source>
</evidence>
<dbReference type="FunFam" id="3.40.50.2000:FF:000050">
    <property type="entry name" value="UDP-glucuronosyltransferase"/>
    <property type="match status" value="1"/>
</dbReference>
<accession>A0A8J5JSI9</accession>
<comment type="caution">
    <text evidence="5">The sequence shown here is derived from an EMBL/GenBank/DDBJ whole genome shotgun (WGS) entry which is preliminary data.</text>
</comment>
<dbReference type="CDD" id="cd03784">
    <property type="entry name" value="GT1_Gtf-like"/>
    <property type="match status" value="1"/>
</dbReference>
<comment type="similarity">
    <text evidence="1">Belongs to the UDP-glycosyltransferase family.</text>
</comment>
<feature type="non-terminal residue" evidence="5">
    <location>
        <position position="1"/>
    </location>
</feature>
<dbReference type="InterPro" id="IPR050271">
    <property type="entry name" value="UDP-glycosyltransferase"/>
</dbReference>
<keyword evidence="4" id="KW-0472">Membrane</keyword>
<evidence type="ECO:0000256" key="4">
    <source>
        <dbReference type="SAM" id="Phobius"/>
    </source>
</evidence>
<name>A0A8J5JSI9_HOMAM</name>
<sequence length="459" mass="52483">MVVVQEVDASNILILAPIGTRSHKIFYMAIAEVLAARNHKVTFVTGYKSSKNTTNIREVFLPDGEMYRNVPNMFTSTQNELFIKLAMDMPKSCANALGSEAIQGIKEEHYDLVMLSVVMTECLYSLIHKLQDGGRVPADEAVPGGHTPLPDKAQWYSLYYKQVITLLRQVLLFTYSVEALEIPIRPYTATVVHAGGIHCRPAQPLPQELEDWVAEAGDAGFIFFSLGSVVKASTMPEEYRRVLVEVFASLKQRVLWKWDEETMEDLPANVRLAKWIPQQDILGDPRLRLFITHGGLLSSQEATYHGVPLLGIPVFADQQYNVRQIRMEGWGRFVHWKDLTYDTLRQPILEILQDTKIREVVTRRQAVMKDQPMSPGQWMTYWVEYALRHGGAPHLRSPFATMPWYKMYNVDVWLLVLVVSTLAVILTFFILRAFLHAFICAFPRAVYTRLSTLTKYKKQ</sequence>
<evidence type="ECO:0000256" key="2">
    <source>
        <dbReference type="ARBA" id="ARBA00022676"/>
    </source>
</evidence>
<dbReference type="AlphaFoldDB" id="A0A8J5JSI9"/>
<dbReference type="EMBL" id="JAHLQT010028947">
    <property type="protein sequence ID" value="KAG7161651.1"/>
    <property type="molecule type" value="Genomic_DNA"/>
</dbReference>
<evidence type="ECO:0000256" key="1">
    <source>
        <dbReference type="ARBA" id="ARBA00009995"/>
    </source>
</evidence>
<protein>
    <submittedName>
        <fullName evidence="5">UDP-glucuronosyltransferase 2B14-like 2</fullName>
    </submittedName>
</protein>
<dbReference type="Pfam" id="PF00201">
    <property type="entry name" value="UDPGT"/>
    <property type="match status" value="1"/>
</dbReference>
<keyword evidence="6" id="KW-1185">Reference proteome</keyword>
<keyword evidence="4" id="KW-1133">Transmembrane helix</keyword>
<reference evidence="5" key="1">
    <citation type="journal article" date="2021" name="Sci. Adv.">
        <title>The American lobster genome reveals insights on longevity, neural, and immune adaptations.</title>
        <authorList>
            <person name="Polinski J.M."/>
            <person name="Zimin A.V."/>
            <person name="Clark K.F."/>
            <person name="Kohn A.B."/>
            <person name="Sadowski N."/>
            <person name="Timp W."/>
            <person name="Ptitsyn A."/>
            <person name="Khanna P."/>
            <person name="Romanova D.Y."/>
            <person name="Williams P."/>
            <person name="Greenwood S.J."/>
            <person name="Moroz L.L."/>
            <person name="Walt D.R."/>
            <person name="Bodnar A.G."/>
        </authorList>
    </citation>
    <scope>NUCLEOTIDE SEQUENCE</scope>
    <source>
        <strain evidence="5">GMGI-L3</strain>
    </source>
</reference>
<dbReference type="InterPro" id="IPR002213">
    <property type="entry name" value="UDP_glucos_trans"/>
</dbReference>
<keyword evidence="2" id="KW-0328">Glycosyltransferase</keyword>
<evidence type="ECO:0000313" key="5">
    <source>
        <dbReference type="EMBL" id="KAG7161651.1"/>
    </source>
</evidence>